<dbReference type="EMBL" id="MFLF01000016">
    <property type="protein sequence ID" value="OGG59347.1"/>
    <property type="molecule type" value="Genomic_DNA"/>
</dbReference>
<organism evidence="2 3">
    <name type="scientific">Candidatus Kaiserbacteria bacterium RIFCSPHIGHO2_02_FULL_50_50</name>
    <dbReference type="NCBI Taxonomy" id="1798492"/>
    <lineage>
        <taxon>Bacteria</taxon>
        <taxon>Candidatus Kaiseribacteriota</taxon>
    </lineage>
</organism>
<reference evidence="2 3" key="1">
    <citation type="journal article" date="2016" name="Nat. Commun.">
        <title>Thousands of microbial genomes shed light on interconnected biogeochemical processes in an aquifer system.</title>
        <authorList>
            <person name="Anantharaman K."/>
            <person name="Brown C.T."/>
            <person name="Hug L.A."/>
            <person name="Sharon I."/>
            <person name="Castelle C.J."/>
            <person name="Probst A.J."/>
            <person name="Thomas B.C."/>
            <person name="Singh A."/>
            <person name="Wilkins M.J."/>
            <person name="Karaoz U."/>
            <person name="Brodie E.L."/>
            <person name="Williams K.H."/>
            <person name="Hubbard S.S."/>
            <person name="Banfield J.F."/>
        </authorList>
    </citation>
    <scope>NUCLEOTIDE SEQUENCE [LARGE SCALE GENOMIC DNA]</scope>
</reference>
<sequence length="221" mass="25592">MGTTTLQEFAAYAEIGTMIATLIALIGIYFTWRIFKLNSKRDSVKLASDMTKYFLTDYIPAATRSYDYMSSKGIELTPLPVRLIRFTKNELSEKIYPDILKRAGEQYVNVHTEHNVLSRYNLDGANILEVFATPFIAGVADEETAFSCTGNSFCTSIEDRWLYYAFERSDKRKEHDYYSNTIALYNLWKSRIEKCNLEKSREELDRKIKENHSKPLRPIGT</sequence>
<keyword evidence="1" id="KW-0472">Membrane</keyword>
<proteinExistence type="predicted"/>
<dbReference type="AlphaFoldDB" id="A0A1F6DDE2"/>
<feature type="transmembrane region" description="Helical" evidence="1">
    <location>
        <begin position="12"/>
        <end position="32"/>
    </location>
</feature>
<gene>
    <name evidence="2" type="ORF">A3C89_02480</name>
</gene>
<evidence type="ECO:0000313" key="3">
    <source>
        <dbReference type="Proteomes" id="UP000178794"/>
    </source>
</evidence>
<accession>A0A1F6DDE2</accession>
<dbReference type="Proteomes" id="UP000178794">
    <property type="component" value="Unassembled WGS sequence"/>
</dbReference>
<keyword evidence="1" id="KW-0812">Transmembrane</keyword>
<evidence type="ECO:0000256" key="1">
    <source>
        <dbReference type="SAM" id="Phobius"/>
    </source>
</evidence>
<keyword evidence="1" id="KW-1133">Transmembrane helix</keyword>
<protein>
    <recommendedName>
        <fullName evidence="4">DUF4760 domain-containing protein</fullName>
    </recommendedName>
</protein>
<name>A0A1F6DDE2_9BACT</name>
<evidence type="ECO:0000313" key="2">
    <source>
        <dbReference type="EMBL" id="OGG59347.1"/>
    </source>
</evidence>
<evidence type="ECO:0008006" key="4">
    <source>
        <dbReference type="Google" id="ProtNLM"/>
    </source>
</evidence>
<comment type="caution">
    <text evidence="2">The sequence shown here is derived from an EMBL/GenBank/DDBJ whole genome shotgun (WGS) entry which is preliminary data.</text>
</comment>